<reference evidence="1 2" key="1">
    <citation type="submission" date="2023-02" db="EMBL/GenBank/DDBJ databases">
        <title>LHISI_Scaffold_Assembly.</title>
        <authorList>
            <person name="Stuart O.P."/>
            <person name="Cleave R."/>
            <person name="Magrath M.J.L."/>
            <person name="Mikheyev A.S."/>
        </authorList>
    </citation>
    <scope>NUCLEOTIDE SEQUENCE [LARGE SCALE GENOMIC DNA]</scope>
    <source>
        <strain evidence="1">Daus_M_001</strain>
        <tissue evidence="1">Leg muscle</tissue>
    </source>
</reference>
<gene>
    <name evidence="1" type="ORF">PR048_006807</name>
</gene>
<accession>A0ABQ9IBY9</accession>
<name>A0ABQ9IBY9_9NEOP</name>
<proteinExistence type="predicted"/>
<protein>
    <submittedName>
        <fullName evidence="1">Uncharacterized protein</fullName>
    </submittedName>
</protein>
<evidence type="ECO:0000313" key="2">
    <source>
        <dbReference type="Proteomes" id="UP001159363"/>
    </source>
</evidence>
<organism evidence="1 2">
    <name type="scientific">Dryococelus australis</name>
    <dbReference type="NCBI Taxonomy" id="614101"/>
    <lineage>
        <taxon>Eukaryota</taxon>
        <taxon>Metazoa</taxon>
        <taxon>Ecdysozoa</taxon>
        <taxon>Arthropoda</taxon>
        <taxon>Hexapoda</taxon>
        <taxon>Insecta</taxon>
        <taxon>Pterygota</taxon>
        <taxon>Neoptera</taxon>
        <taxon>Polyneoptera</taxon>
        <taxon>Phasmatodea</taxon>
        <taxon>Verophasmatodea</taxon>
        <taxon>Anareolatae</taxon>
        <taxon>Phasmatidae</taxon>
        <taxon>Eurycanthinae</taxon>
        <taxon>Dryococelus</taxon>
    </lineage>
</organism>
<dbReference type="EMBL" id="JARBHB010000002">
    <property type="protein sequence ID" value="KAJ8894197.1"/>
    <property type="molecule type" value="Genomic_DNA"/>
</dbReference>
<keyword evidence="2" id="KW-1185">Reference proteome</keyword>
<dbReference type="Proteomes" id="UP001159363">
    <property type="component" value="Chromosome 2"/>
</dbReference>
<evidence type="ECO:0000313" key="1">
    <source>
        <dbReference type="EMBL" id="KAJ8894197.1"/>
    </source>
</evidence>
<comment type="caution">
    <text evidence="1">The sequence shown here is derived from an EMBL/GenBank/DDBJ whole genome shotgun (WGS) entry which is preliminary data.</text>
</comment>
<sequence>MCAVGEKPAIDQRPRATAVQLLAPFPAIDRRNTPGEGTTTSSRSVAHDLGTVSRRRSYKSTLTRLTKLRRESAPSRTCVHRKLHITKASGTGASCGDRLYHENTCTPYIAKTDVCVCSSGSLYYSDAVPQSKCPKYEVKESIEVSYHPPTCWRGPAAVRYCASLLVVCYLGAGRRVKNVRGHGINTINTAFISVLSSFLTEKSKDLSFDQQGISVIMVVVTDRKQPKRSHKQSVLLLLLEQPMYSRGKGALGAIDDATPPYGASFIARILRGKGYKQNKTEIYIGYLRKVTSFSKKFLALKDILGSDDVHLTSSNSKTLPLDHNIPSPCSPLSQLLVNVQDTGPSNSSSTVSSSVIILNLDSYGQDELCSGDKLDPNIDAAQLNCRSFDYSFSDSVQIHEFLEDCKKFLLFRRFQQMKTFNEANNWP</sequence>